<dbReference type="InterPro" id="IPR036117">
    <property type="entry name" value="DhaL_dom_sf"/>
</dbReference>
<evidence type="ECO:0000256" key="8">
    <source>
        <dbReference type="ARBA" id="ARBA00022840"/>
    </source>
</evidence>
<dbReference type="FunFam" id="3.30.1180.20:FF:000001">
    <property type="entry name" value="Dihydroxyacetone kinase 1"/>
    <property type="match status" value="1"/>
</dbReference>
<comment type="function">
    <text evidence="10">ADP-binding subunit of the dihydroxyacetone kinase, which is responsible for the phosphoenolpyruvate (PEP)-dependent phosphorylation of dihydroxyacetone. DhaL-ADP is converted to DhaL-ATP via a phosphoryl group transfer from DhaM and transmits it to dihydroxyacetone binds to DhaK.</text>
</comment>
<feature type="domain" description="DhaL" evidence="11">
    <location>
        <begin position="373"/>
        <end position="582"/>
    </location>
</feature>
<proteinExistence type="predicted"/>
<evidence type="ECO:0000256" key="9">
    <source>
        <dbReference type="ARBA" id="ARBA00046577"/>
    </source>
</evidence>
<dbReference type="Pfam" id="PF02734">
    <property type="entry name" value="Dak2"/>
    <property type="match status" value="1"/>
</dbReference>
<keyword evidence="8" id="KW-0067">ATP-binding</keyword>
<dbReference type="InterPro" id="IPR050861">
    <property type="entry name" value="Dihydroxyacetone_Kinase"/>
</dbReference>
<dbReference type="NCBIfam" id="NF011049">
    <property type="entry name" value="PRK14479.1"/>
    <property type="match status" value="1"/>
</dbReference>
<dbReference type="GO" id="GO:0047324">
    <property type="term" value="F:phosphoenolpyruvate-glycerone phosphotransferase activity"/>
    <property type="evidence" value="ECO:0007669"/>
    <property type="project" value="UniProtKB-EC"/>
</dbReference>
<comment type="catalytic activity">
    <reaction evidence="1">
        <text>dihydroxyacetone + phosphoenolpyruvate = dihydroxyacetone phosphate + pyruvate</text>
        <dbReference type="Rhea" id="RHEA:18381"/>
        <dbReference type="ChEBI" id="CHEBI:15361"/>
        <dbReference type="ChEBI" id="CHEBI:16016"/>
        <dbReference type="ChEBI" id="CHEBI:57642"/>
        <dbReference type="ChEBI" id="CHEBI:58702"/>
        <dbReference type="EC" id="2.7.1.121"/>
    </reaction>
</comment>
<reference evidence="13" key="2">
    <citation type="submission" date="2021-04" db="EMBL/GenBank/DDBJ databases">
        <authorList>
            <person name="Gilroy R."/>
        </authorList>
    </citation>
    <scope>NUCLEOTIDE SEQUENCE</scope>
    <source>
        <strain evidence="13">ChiW19-6364</strain>
    </source>
</reference>
<dbReference type="GO" id="GO:0005524">
    <property type="term" value="F:ATP binding"/>
    <property type="evidence" value="ECO:0007669"/>
    <property type="project" value="UniProtKB-KW"/>
</dbReference>
<dbReference type="GO" id="GO:0019563">
    <property type="term" value="P:glycerol catabolic process"/>
    <property type="evidence" value="ECO:0007669"/>
    <property type="project" value="TreeGrafter"/>
</dbReference>
<dbReference type="Proteomes" id="UP000823850">
    <property type="component" value="Unassembled WGS sequence"/>
</dbReference>
<evidence type="ECO:0000313" key="13">
    <source>
        <dbReference type="EMBL" id="HJD40048.1"/>
    </source>
</evidence>
<sequence length="590" mass="64472">MKKIINNYEDIVPEMCQGMVLTYPELVWDKEYNIISRRKLRKDKVTLISGGGSGHEPAHGGFVGEGMLDAAVCGDIFASPSQIQVYQAIKKTAGDKGVLLIIKNYSGDMMNFKNGAYLAEEDGIQVEYVKVADDIAVQDSLYTVGRRGVAGTVFVHKIAGAAAERGYTLEQVKQAAQKTADSVKSLGFAFSSCVVPAKGTPTFLLKEDEMEYGVGIHGEPGIRREKILSADQLGKRMVKELTRELGIKKDEKYRTALLVNGLGGTPLQELYILNRAVRQALEEEGAEVLYNLTGNYMTSIDMCGASVSILKLDQELEELFRESCSTPALKIAEPERSISFRCLKENKRTENPELTGTVLHASPIIDNERIKMENITYILQCMTECIIKNEKKFCDMDSFAGDGDFGMSVAKGFRKLKEKWPVILQEHCSGIGELLETCGFIIMEYCGGASGPIWGSAFRMAGKAAGDRKILTKREFADLLGEAVKGIQKTGERSFGRGAVIGDKTLIDALIPCRDVWEKTGDTQDSVVDTFRMGAQAAVEGAEATEQIVARMGRAGTVGERSLGHPDAGAYALGVIFTDIAEKLEAANRR</sequence>
<comment type="caution">
    <text evidence="13">The sequence shown here is derived from an EMBL/GenBank/DDBJ whole genome shotgun (WGS) entry which is preliminary data.</text>
</comment>
<evidence type="ECO:0000256" key="10">
    <source>
        <dbReference type="ARBA" id="ARBA00055771"/>
    </source>
</evidence>
<dbReference type="NCBIfam" id="TIGR02363">
    <property type="entry name" value="dhaK1"/>
    <property type="match status" value="1"/>
</dbReference>
<dbReference type="Gene3D" id="3.30.1180.20">
    <property type="entry name" value="Dihydroxyacetone kinase, domain 2"/>
    <property type="match status" value="1"/>
</dbReference>
<evidence type="ECO:0000256" key="4">
    <source>
        <dbReference type="ARBA" id="ARBA00022679"/>
    </source>
</evidence>
<dbReference type="PANTHER" id="PTHR28629">
    <property type="entry name" value="TRIOKINASE/FMN CYCLASE"/>
    <property type="match status" value="1"/>
</dbReference>
<dbReference type="EMBL" id="DWUX01000153">
    <property type="protein sequence ID" value="HJD40048.1"/>
    <property type="molecule type" value="Genomic_DNA"/>
</dbReference>
<dbReference type="PROSITE" id="PS51480">
    <property type="entry name" value="DHAL"/>
    <property type="match status" value="1"/>
</dbReference>
<gene>
    <name evidence="13" type="primary">dhaK</name>
    <name evidence="13" type="ORF">H9913_08455</name>
</gene>
<evidence type="ECO:0000259" key="11">
    <source>
        <dbReference type="PROSITE" id="PS51480"/>
    </source>
</evidence>
<comment type="pathway">
    <text evidence="2">Polyol metabolism; glycerol degradation.</text>
</comment>
<keyword evidence="5" id="KW-0547">Nucleotide-binding</keyword>
<evidence type="ECO:0000256" key="7">
    <source>
        <dbReference type="ARBA" id="ARBA00022798"/>
    </source>
</evidence>
<evidence type="ECO:0000256" key="5">
    <source>
        <dbReference type="ARBA" id="ARBA00022741"/>
    </source>
</evidence>
<evidence type="ECO:0000256" key="2">
    <source>
        <dbReference type="ARBA" id="ARBA00004745"/>
    </source>
</evidence>
<protein>
    <recommendedName>
        <fullName evidence="3">phosphoenolpyruvate--glycerone phosphotransferase</fullName>
        <ecNumber evidence="3">2.7.1.121</ecNumber>
    </recommendedName>
</protein>
<dbReference type="SUPFAM" id="SSF82549">
    <property type="entry name" value="DAK1/DegV-like"/>
    <property type="match status" value="1"/>
</dbReference>
<comment type="subunit">
    <text evidence="9">Homodimer. The dihydroxyacetone kinase complex is composed of a homodimer of DhaM, a homodimer of DhaK and the subunit DhaL.</text>
</comment>
<keyword evidence="4 13" id="KW-0808">Transferase</keyword>
<dbReference type="GO" id="GO:0004371">
    <property type="term" value="F:glycerone kinase activity"/>
    <property type="evidence" value="ECO:0007669"/>
    <property type="project" value="InterPro"/>
</dbReference>
<keyword evidence="6 13" id="KW-0418">Kinase</keyword>
<dbReference type="SUPFAM" id="SSF101473">
    <property type="entry name" value="DhaL-like"/>
    <property type="match status" value="1"/>
</dbReference>
<dbReference type="EC" id="2.7.1.121" evidence="3"/>
<accession>A0A9D2R7X4</accession>
<dbReference type="InterPro" id="IPR004007">
    <property type="entry name" value="DhaL_dom"/>
</dbReference>
<evidence type="ECO:0000256" key="3">
    <source>
        <dbReference type="ARBA" id="ARBA00012095"/>
    </source>
</evidence>
<dbReference type="GO" id="GO:0005829">
    <property type="term" value="C:cytosol"/>
    <property type="evidence" value="ECO:0007669"/>
    <property type="project" value="TreeGrafter"/>
</dbReference>
<dbReference type="InterPro" id="IPR004006">
    <property type="entry name" value="DhaK_dom"/>
</dbReference>
<dbReference type="Pfam" id="PF02733">
    <property type="entry name" value="Dak1"/>
    <property type="match status" value="1"/>
</dbReference>
<dbReference type="Gene3D" id="1.25.40.340">
    <property type="match status" value="1"/>
</dbReference>
<evidence type="ECO:0000313" key="14">
    <source>
        <dbReference type="Proteomes" id="UP000823850"/>
    </source>
</evidence>
<dbReference type="PROSITE" id="PS51481">
    <property type="entry name" value="DHAK"/>
    <property type="match status" value="1"/>
</dbReference>
<feature type="domain" description="DhaK" evidence="12">
    <location>
        <begin position="7"/>
        <end position="329"/>
    </location>
</feature>
<dbReference type="InterPro" id="IPR012736">
    <property type="entry name" value="DhaK_1"/>
</dbReference>
<evidence type="ECO:0000256" key="1">
    <source>
        <dbReference type="ARBA" id="ARBA00001113"/>
    </source>
</evidence>
<evidence type="ECO:0000259" key="12">
    <source>
        <dbReference type="PROSITE" id="PS51481"/>
    </source>
</evidence>
<name>A0A9D2R7X4_9FIRM</name>
<evidence type="ECO:0000256" key="6">
    <source>
        <dbReference type="ARBA" id="ARBA00022777"/>
    </source>
</evidence>
<reference evidence="13" key="1">
    <citation type="journal article" date="2021" name="PeerJ">
        <title>Extensive microbial diversity within the chicken gut microbiome revealed by metagenomics and culture.</title>
        <authorList>
            <person name="Gilroy R."/>
            <person name="Ravi A."/>
            <person name="Getino M."/>
            <person name="Pursley I."/>
            <person name="Horton D.L."/>
            <person name="Alikhan N.F."/>
            <person name="Baker D."/>
            <person name="Gharbi K."/>
            <person name="Hall N."/>
            <person name="Watson M."/>
            <person name="Adriaenssens E.M."/>
            <person name="Foster-Nyarko E."/>
            <person name="Jarju S."/>
            <person name="Secka A."/>
            <person name="Antonio M."/>
            <person name="Oren A."/>
            <person name="Chaudhuri R.R."/>
            <person name="La Ragione R."/>
            <person name="Hildebrand F."/>
            <person name="Pallen M.J."/>
        </authorList>
    </citation>
    <scope>NUCLEOTIDE SEQUENCE</scope>
    <source>
        <strain evidence="13">ChiW19-6364</strain>
    </source>
</reference>
<dbReference type="Gene3D" id="3.40.50.10440">
    <property type="entry name" value="Dihydroxyacetone kinase, domain 1"/>
    <property type="match status" value="1"/>
</dbReference>
<dbReference type="FunFam" id="1.25.40.340:FF:000002">
    <property type="entry name" value="Dihydroxyacetone kinase, L subunit"/>
    <property type="match status" value="1"/>
</dbReference>
<organism evidence="13 14">
    <name type="scientific">Candidatus Blautia stercoripullorum</name>
    <dbReference type="NCBI Taxonomy" id="2838502"/>
    <lineage>
        <taxon>Bacteria</taxon>
        <taxon>Bacillati</taxon>
        <taxon>Bacillota</taxon>
        <taxon>Clostridia</taxon>
        <taxon>Lachnospirales</taxon>
        <taxon>Lachnospiraceae</taxon>
        <taxon>Blautia</taxon>
    </lineage>
</organism>
<dbReference type="FunFam" id="3.40.50.10440:FF:000001">
    <property type="entry name" value="Dihydroxyacetone kinase, DhaK subunit"/>
    <property type="match status" value="1"/>
</dbReference>
<dbReference type="AlphaFoldDB" id="A0A9D2R7X4"/>
<dbReference type="PANTHER" id="PTHR28629:SF4">
    <property type="entry name" value="TRIOKINASE_FMN CYCLASE"/>
    <property type="match status" value="1"/>
</dbReference>
<keyword evidence="7" id="KW-0319">Glycerol metabolism</keyword>
<dbReference type="SMART" id="SM01120">
    <property type="entry name" value="Dak2"/>
    <property type="match status" value="1"/>
</dbReference>